<proteinExistence type="predicted"/>
<keyword evidence="5" id="KW-0547">Nucleotide-binding</keyword>
<evidence type="ECO:0000256" key="2">
    <source>
        <dbReference type="ARBA" id="ARBA00012438"/>
    </source>
</evidence>
<dbReference type="InterPro" id="IPR029016">
    <property type="entry name" value="GAF-like_dom_sf"/>
</dbReference>
<evidence type="ECO:0000313" key="11">
    <source>
        <dbReference type="EMBL" id="MBF7811151.1"/>
    </source>
</evidence>
<dbReference type="Proteomes" id="UP000031866">
    <property type="component" value="Chromosome"/>
</dbReference>
<keyword evidence="8" id="KW-0902">Two-component regulatory system</keyword>
<evidence type="ECO:0000256" key="7">
    <source>
        <dbReference type="ARBA" id="ARBA00022840"/>
    </source>
</evidence>
<dbReference type="EMBL" id="CP010086">
    <property type="protein sequence ID" value="AJG98968.1"/>
    <property type="molecule type" value="Genomic_DNA"/>
</dbReference>
<dbReference type="InterPro" id="IPR003661">
    <property type="entry name" value="HisK_dim/P_dom"/>
</dbReference>
<dbReference type="PRINTS" id="PR00344">
    <property type="entry name" value="BCTRLSENSOR"/>
</dbReference>
<reference evidence="12" key="3">
    <citation type="submission" date="2020-05" db="EMBL/GenBank/DDBJ databases">
        <title>Genomic insights into acetone-butanol-ethanol (ABE) fermentation by sequencing solventogenic clostridia strains.</title>
        <authorList>
            <person name="Brown S."/>
        </authorList>
    </citation>
    <scope>NUCLEOTIDE SEQUENCE</scope>
    <source>
        <strain evidence="12">DJ126</strain>
    </source>
</reference>
<dbReference type="InterPro" id="IPR003018">
    <property type="entry name" value="GAF"/>
</dbReference>
<dbReference type="Pfam" id="PF02518">
    <property type="entry name" value="HATPase_c"/>
    <property type="match status" value="1"/>
</dbReference>
<evidence type="ECO:0000256" key="1">
    <source>
        <dbReference type="ARBA" id="ARBA00000085"/>
    </source>
</evidence>
<dbReference type="CDD" id="cd00082">
    <property type="entry name" value="HisKA"/>
    <property type="match status" value="1"/>
</dbReference>
<evidence type="ECO:0000313" key="13">
    <source>
        <dbReference type="Proteomes" id="UP000031866"/>
    </source>
</evidence>
<dbReference type="Gene3D" id="1.10.287.130">
    <property type="match status" value="1"/>
</dbReference>
<dbReference type="Proteomes" id="UP000631418">
    <property type="component" value="Unassembled WGS sequence"/>
</dbReference>
<protein>
    <recommendedName>
        <fullName evidence="2">histidine kinase</fullName>
        <ecNumber evidence="2">2.7.13.3</ecNumber>
    </recommendedName>
</protein>
<dbReference type="InterPro" id="IPR004358">
    <property type="entry name" value="Sig_transdc_His_kin-like_C"/>
</dbReference>
<dbReference type="InterPro" id="IPR036097">
    <property type="entry name" value="HisK_dim/P_sf"/>
</dbReference>
<evidence type="ECO:0000256" key="5">
    <source>
        <dbReference type="ARBA" id="ARBA00022741"/>
    </source>
</evidence>
<reference evidence="11" key="4">
    <citation type="submission" date="2020-11" db="EMBL/GenBank/DDBJ databases">
        <authorList>
            <person name="Thieme N."/>
            <person name="Liebl W."/>
            <person name="Zverlov V."/>
        </authorList>
    </citation>
    <scope>NUCLEOTIDE SEQUENCE</scope>
    <source>
        <strain evidence="11">NT08</strain>
    </source>
</reference>
<dbReference type="Proteomes" id="UP000821656">
    <property type="component" value="Unassembled WGS sequence"/>
</dbReference>
<evidence type="ECO:0000256" key="3">
    <source>
        <dbReference type="ARBA" id="ARBA00022553"/>
    </source>
</evidence>
<dbReference type="EMBL" id="JABSXK010000001">
    <property type="protein sequence ID" value="NRV12241.1"/>
    <property type="molecule type" value="Genomic_DNA"/>
</dbReference>
<keyword evidence="7" id="KW-0067">ATP-binding</keyword>
<feature type="domain" description="Histidine kinase" evidence="9">
    <location>
        <begin position="227"/>
        <end position="431"/>
    </location>
</feature>
<dbReference type="CDD" id="cd00075">
    <property type="entry name" value="HATPase"/>
    <property type="match status" value="1"/>
</dbReference>
<evidence type="ECO:0000313" key="10">
    <source>
        <dbReference type="EMBL" id="AJG98968.1"/>
    </source>
</evidence>
<evidence type="ECO:0000313" key="12">
    <source>
        <dbReference type="EMBL" id="NRV12241.1"/>
    </source>
</evidence>
<sequence>MKCLVEISNDFSSWDDFISTINENPTARQITLESWKRCEKLGMNPKEVKFEFLSSRDLEKKKKENSKLTEISNLYMDSLSMSLANIPHIIALSDNDGWIIEFREKTEELGGIIEGFSLGVNWSEENIGNNGIGTALAMGQPILVYGAEHYGMPDCKCGCIGVPIINNENVIGAIGISVPVEHMNPVKLHSFIACINSIETAMKYINDKFSNTSTGINLAATSELIATAVHDLKNPLSVVRGLGQLGIATSDKARMDNYFDRIINQVDEMNDMVMELLSIFKPEELTPQKVTPLIKDVLNSFQPICTHKNIKLSLVDNVDEYANISKKLLKRAIENLINNAIQAMDNGGSIEVTTEKYKNSILIIIKDTAGGIPEEINETLFEPFSFRRSGGTGLGLFMVYHTITNIHKGKIWFDTELGKGTTFFMKLPITRNVENISVKQFELI</sequence>
<reference evidence="10" key="2">
    <citation type="submission" date="2016-02" db="EMBL/GenBank/DDBJ databases">
        <title>Genome sequence of Clostridium beijerinckii strain 59B.</title>
        <authorList>
            <person name="Little G.T."/>
            <person name="Minton N.P."/>
        </authorList>
    </citation>
    <scope>NUCLEOTIDE SEQUENCE</scope>
    <source>
        <strain evidence="10">NCIMB 14988</strain>
    </source>
</reference>
<dbReference type="STRING" id="1520.LF65_02382"/>
<evidence type="ECO:0000256" key="4">
    <source>
        <dbReference type="ARBA" id="ARBA00022679"/>
    </source>
</evidence>
<evidence type="ECO:0000256" key="6">
    <source>
        <dbReference type="ARBA" id="ARBA00022777"/>
    </source>
</evidence>
<dbReference type="GO" id="GO:0000155">
    <property type="term" value="F:phosphorelay sensor kinase activity"/>
    <property type="evidence" value="ECO:0007669"/>
    <property type="project" value="InterPro"/>
</dbReference>
<dbReference type="RefSeq" id="WP_012058300.1">
    <property type="nucleotide sequence ID" value="NZ_CP010086.2"/>
</dbReference>
<dbReference type="EC" id="2.7.13.3" evidence="2"/>
<dbReference type="KEGG" id="cbei:LF65_02382"/>
<name>A0A0B5QQ08_CLOBE</name>
<dbReference type="OMA" id="FHPFTCQ"/>
<dbReference type="Gene3D" id="3.30.450.40">
    <property type="match status" value="1"/>
</dbReference>
<comment type="catalytic activity">
    <reaction evidence="1">
        <text>ATP + protein L-histidine = ADP + protein N-phospho-L-histidine.</text>
        <dbReference type="EC" id="2.7.13.3"/>
    </reaction>
</comment>
<dbReference type="EMBL" id="JADOEF010000001">
    <property type="protein sequence ID" value="MBF7811151.1"/>
    <property type="molecule type" value="Genomic_DNA"/>
</dbReference>
<dbReference type="SUPFAM" id="SSF55874">
    <property type="entry name" value="ATPase domain of HSP90 chaperone/DNA topoisomerase II/histidine kinase"/>
    <property type="match status" value="1"/>
</dbReference>
<dbReference type="GO" id="GO:0005524">
    <property type="term" value="F:ATP binding"/>
    <property type="evidence" value="ECO:0007669"/>
    <property type="project" value="UniProtKB-KW"/>
</dbReference>
<dbReference type="Pfam" id="PF00512">
    <property type="entry name" value="HisKA"/>
    <property type="match status" value="1"/>
</dbReference>
<organism evidence="10 13">
    <name type="scientific">Clostridium beijerinckii</name>
    <name type="common">Clostridium MP</name>
    <dbReference type="NCBI Taxonomy" id="1520"/>
    <lineage>
        <taxon>Bacteria</taxon>
        <taxon>Bacillati</taxon>
        <taxon>Bacillota</taxon>
        <taxon>Clostridia</taxon>
        <taxon>Eubacteriales</taxon>
        <taxon>Clostridiaceae</taxon>
        <taxon>Clostridium</taxon>
    </lineage>
</organism>
<dbReference type="AlphaFoldDB" id="A0A0B5QQ08"/>
<dbReference type="Pfam" id="PF01590">
    <property type="entry name" value="GAF"/>
    <property type="match status" value="1"/>
</dbReference>
<evidence type="ECO:0000256" key="8">
    <source>
        <dbReference type="ARBA" id="ARBA00023012"/>
    </source>
</evidence>
<keyword evidence="6 10" id="KW-0418">Kinase</keyword>
<dbReference type="InterPro" id="IPR003594">
    <property type="entry name" value="HATPase_dom"/>
</dbReference>
<accession>A0A0B5QQ08</accession>
<dbReference type="SMART" id="SM00388">
    <property type="entry name" value="HisKA"/>
    <property type="match status" value="1"/>
</dbReference>
<dbReference type="SMART" id="SM00387">
    <property type="entry name" value="HATPase_c"/>
    <property type="match status" value="1"/>
</dbReference>
<dbReference type="Gene3D" id="3.30.565.10">
    <property type="entry name" value="Histidine kinase-like ATPase, C-terminal domain"/>
    <property type="match status" value="1"/>
</dbReference>
<dbReference type="PROSITE" id="PS50109">
    <property type="entry name" value="HIS_KIN"/>
    <property type="match status" value="1"/>
</dbReference>
<keyword evidence="3" id="KW-0597">Phosphoprotein</keyword>
<dbReference type="OrthoDB" id="9764522at2"/>
<dbReference type="PANTHER" id="PTHR43065:SF46">
    <property type="entry name" value="C4-DICARBOXYLATE TRANSPORT SENSOR PROTEIN DCTB"/>
    <property type="match status" value="1"/>
</dbReference>
<dbReference type="PANTHER" id="PTHR43065">
    <property type="entry name" value="SENSOR HISTIDINE KINASE"/>
    <property type="match status" value="1"/>
</dbReference>
<dbReference type="InterPro" id="IPR036890">
    <property type="entry name" value="HATPase_C_sf"/>
</dbReference>
<keyword evidence="4" id="KW-0808">Transferase</keyword>
<dbReference type="InterPro" id="IPR005467">
    <property type="entry name" value="His_kinase_dom"/>
</dbReference>
<evidence type="ECO:0000259" key="9">
    <source>
        <dbReference type="PROSITE" id="PS50109"/>
    </source>
</evidence>
<gene>
    <name evidence="12" type="ORF">DFH45_005204</name>
    <name evidence="11" type="ORF">IS491_21260</name>
    <name evidence="10" type="ORF">LF65_02382</name>
</gene>
<reference evidence="13" key="1">
    <citation type="submission" date="2014-12" db="EMBL/GenBank/DDBJ databases">
        <title>Genome sequence of Clostridium beijerinckii strain 59B.</title>
        <authorList>
            <person name="Little G.T."/>
            <person name="Minton N.P."/>
        </authorList>
    </citation>
    <scope>NUCLEOTIDE SEQUENCE [LARGE SCALE GENOMIC DNA]</scope>
    <source>
        <strain evidence="13">59B</strain>
    </source>
</reference>
<dbReference type="SUPFAM" id="SSF47384">
    <property type="entry name" value="Homodimeric domain of signal transducing histidine kinase"/>
    <property type="match status" value="1"/>
</dbReference>